<sequence>AAPTHRRPAPATHRKDHAPHRGGVCVRPLPFHHQKAPQAPVPRAGRRRRAQRFLRAAGLPESLPRRPGGQRTHPPVCPARLVDHRLPGLLQRRPGNHQRGLHRSERTALPVAAKPGEALRAAAQDGTFLPGQNQRRLRSPATKSPVHAQQQRQGTVRTTAGCTPRASPKSPQNADRRVPGRIAGDAEPAEHPRPV</sequence>
<feature type="region of interest" description="Disordered" evidence="1">
    <location>
        <begin position="1"/>
        <end position="79"/>
    </location>
</feature>
<feature type="region of interest" description="Disordered" evidence="1">
    <location>
        <begin position="124"/>
        <end position="195"/>
    </location>
</feature>
<dbReference type="AlphaFoldDB" id="A0A6J4I060"/>
<accession>A0A6J4I060</accession>
<evidence type="ECO:0000313" key="2">
    <source>
        <dbReference type="EMBL" id="CAA9237871.1"/>
    </source>
</evidence>
<reference evidence="2" key="1">
    <citation type="submission" date="2020-02" db="EMBL/GenBank/DDBJ databases">
        <authorList>
            <person name="Meier V. D."/>
        </authorList>
    </citation>
    <scope>NUCLEOTIDE SEQUENCE</scope>
    <source>
        <strain evidence="2">AVDCRST_MAG56</strain>
    </source>
</reference>
<dbReference type="EMBL" id="CADCTQ010000120">
    <property type="protein sequence ID" value="CAA9237871.1"/>
    <property type="molecule type" value="Genomic_DNA"/>
</dbReference>
<feature type="compositionally biased region" description="Polar residues" evidence="1">
    <location>
        <begin position="147"/>
        <end position="161"/>
    </location>
</feature>
<gene>
    <name evidence="2" type="ORF">AVDCRST_MAG56-1286</name>
</gene>
<proteinExistence type="predicted"/>
<organism evidence="2">
    <name type="scientific">uncultured Cytophagales bacterium</name>
    <dbReference type="NCBI Taxonomy" id="158755"/>
    <lineage>
        <taxon>Bacteria</taxon>
        <taxon>Pseudomonadati</taxon>
        <taxon>Bacteroidota</taxon>
        <taxon>Sphingobacteriia</taxon>
        <taxon>Sphingobacteriales</taxon>
        <taxon>environmental samples</taxon>
    </lineage>
</organism>
<protein>
    <submittedName>
        <fullName evidence="2">cAMP-binding proteins - catabolite gene activator and regulatory subunit of cAMP-dependent protein kinases</fullName>
    </submittedName>
</protein>
<feature type="compositionally biased region" description="Basic residues" evidence="1">
    <location>
        <begin position="1"/>
        <end position="20"/>
    </location>
</feature>
<feature type="non-terminal residue" evidence="2">
    <location>
        <position position="1"/>
    </location>
</feature>
<name>A0A6J4I060_9SPHI</name>
<evidence type="ECO:0000256" key="1">
    <source>
        <dbReference type="SAM" id="MobiDB-lite"/>
    </source>
</evidence>
<feature type="non-terminal residue" evidence="2">
    <location>
        <position position="195"/>
    </location>
</feature>